<feature type="compositionally biased region" description="Low complexity" evidence="1">
    <location>
        <begin position="414"/>
        <end position="425"/>
    </location>
</feature>
<dbReference type="Proteomes" id="UP000242770">
    <property type="component" value="Unassembled WGS sequence"/>
</dbReference>
<evidence type="ECO:0000313" key="2">
    <source>
        <dbReference type="EMBL" id="CDW99837.1"/>
    </source>
</evidence>
<keyword evidence="3" id="KW-1185">Reference proteome</keyword>
<evidence type="ECO:0000256" key="1">
    <source>
        <dbReference type="SAM" id="MobiDB-lite"/>
    </source>
</evidence>
<accession>A0A0F7S9Z7</accession>
<organism evidence="2 3">
    <name type="scientific">Sporisorium scitamineum</name>
    <dbReference type="NCBI Taxonomy" id="49012"/>
    <lineage>
        <taxon>Eukaryota</taxon>
        <taxon>Fungi</taxon>
        <taxon>Dikarya</taxon>
        <taxon>Basidiomycota</taxon>
        <taxon>Ustilaginomycotina</taxon>
        <taxon>Ustilaginomycetes</taxon>
        <taxon>Ustilaginales</taxon>
        <taxon>Ustilaginaceae</taxon>
        <taxon>Sporisorium</taxon>
    </lineage>
</organism>
<proteinExistence type="predicted"/>
<feature type="region of interest" description="Disordered" evidence="1">
    <location>
        <begin position="257"/>
        <end position="393"/>
    </location>
</feature>
<feature type="region of interest" description="Disordered" evidence="1">
    <location>
        <begin position="406"/>
        <end position="445"/>
    </location>
</feature>
<gene>
    <name evidence="2" type="primary">SSCI85920.1</name>
</gene>
<feature type="compositionally biased region" description="Polar residues" evidence="1">
    <location>
        <begin position="342"/>
        <end position="355"/>
    </location>
</feature>
<protein>
    <submittedName>
        <fullName evidence="2">Uncharacterized protein</fullName>
    </submittedName>
</protein>
<dbReference type="AlphaFoldDB" id="A0A0F7S9Z7"/>
<dbReference type="EMBL" id="CCFA01005232">
    <property type="protein sequence ID" value="CDW99837.1"/>
    <property type="molecule type" value="Genomic_DNA"/>
</dbReference>
<evidence type="ECO:0000313" key="3">
    <source>
        <dbReference type="Proteomes" id="UP000242770"/>
    </source>
</evidence>
<reference evidence="3" key="1">
    <citation type="submission" date="2014-06" db="EMBL/GenBank/DDBJ databases">
        <authorList>
            <person name="Berkman P.J."/>
        </authorList>
    </citation>
    <scope>NUCLEOTIDE SEQUENCE [LARGE SCALE GENOMIC DNA]</scope>
</reference>
<feature type="compositionally biased region" description="Low complexity" evidence="1">
    <location>
        <begin position="270"/>
        <end position="281"/>
    </location>
</feature>
<name>A0A0F7S9Z7_9BASI</name>
<sequence length="591" mass="64997">MSEKLIELIRQYASHPPEQSLFHPSDQDAHEQASWGLFQDDFETDEMCDQVRTQILSCLRLWPIDQADPSTTTAPQLDLDRLERMALLMIKCSTWSGIKDNDDSLAGLTKRLDRFLHKFNLKTHRTLAHLQPGPGYQAVLRCLTNQSTGSCASWTVVAKTLVAIFACQHAPLLLVHLLHVLEQHCSSNRKLALFVATSPVTFLERQSMQSLAETLQRCSQTYHHVFQGLLVTEDLRAMMVTKLNHIRLGWDTRPVAKETKGRKTRPNKFARAMSASAPAAATTVMTGSSDDPMDDDQVGQEADAGIGFDYADDDHHSLNNDQGEEEEGAYSFDSSMPPLDPCSSSTQRLRTSTNADDLFAGGGGGHSSSSILNGGLGNAHQRRQGESTSSDMELCGDPHTTFFILGRPTASGDSSSSSSSSQQQQATWLGLGRSGVSSDAGGGGDVRQTLASVVERDDAADEEGRFGYRRRWRLLCVTCLVLLVLATLNHFWLQSWWKQQQDPQADPVKSMPNRAPTSIAFEYSLLDSNVSTLNTTATTATAAVEGGDQVDARPTSIVTDYDPDLYEDEGFVSMADFARQMHVFGRLSELE</sequence>